<dbReference type="GO" id="GO:0016192">
    <property type="term" value="P:vesicle-mediated transport"/>
    <property type="evidence" value="ECO:0007669"/>
    <property type="project" value="InterPro"/>
</dbReference>
<evidence type="ECO:0000313" key="1">
    <source>
        <dbReference type="EMBL" id="EKC28436.1"/>
    </source>
</evidence>
<accession>K1R3J3</accession>
<dbReference type="EMBL" id="JH816453">
    <property type="protein sequence ID" value="EKC28436.1"/>
    <property type="molecule type" value="Genomic_DNA"/>
</dbReference>
<dbReference type="AlphaFoldDB" id="K1R3J3"/>
<dbReference type="HOGENOM" id="CLU_2500071_0_0_1"/>
<dbReference type="Pfam" id="PF00957">
    <property type="entry name" value="Synaptobrevin"/>
    <property type="match status" value="1"/>
</dbReference>
<dbReference type="PROSITE" id="PS50892">
    <property type="entry name" value="V_SNARE"/>
    <property type="match status" value="1"/>
</dbReference>
<dbReference type="InParanoid" id="K1R3J3"/>
<dbReference type="CDD" id="cd15843">
    <property type="entry name" value="R-SNARE"/>
    <property type="match status" value="1"/>
</dbReference>
<proteinExistence type="predicted"/>
<name>K1R3J3_MAGGI</name>
<dbReference type="InterPro" id="IPR042855">
    <property type="entry name" value="V_SNARE_CC"/>
</dbReference>
<gene>
    <name evidence="1" type="ORF">CGI_10027714</name>
</gene>
<sequence>MIQTVVLGPENLQRQPLKTVEDLHQEVDEVTQVMHQNLVKIRDREGKLDTLVDKSERLEEGYSCNEKQMWPRKLVAANQFISGKIK</sequence>
<reference evidence="1" key="1">
    <citation type="journal article" date="2012" name="Nature">
        <title>The oyster genome reveals stress adaptation and complexity of shell formation.</title>
        <authorList>
            <person name="Zhang G."/>
            <person name="Fang X."/>
            <person name="Guo X."/>
            <person name="Li L."/>
            <person name="Luo R."/>
            <person name="Xu F."/>
            <person name="Yang P."/>
            <person name="Zhang L."/>
            <person name="Wang X."/>
            <person name="Qi H."/>
            <person name="Xiong Z."/>
            <person name="Que H."/>
            <person name="Xie Y."/>
            <person name="Holland P.W."/>
            <person name="Paps J."/>
            <person name="Zhu Y."/>
            <person name="Wu F."/>
            <person name="Chen Y."/>
            <person name="Wang J."/>
            <person name="Peng C."/>
            <person name="Meng J."/>
            <person name="Yang L."/>
            <person name="Liu J."/>
            <person name="Wen B."/>
            <person name="Zhang N."/>
            <person name="Huang Z."/>
            <person name="Zhu Q."/>
            <person name="Feng Y."/>
            <person name="Mount A."/>
            <person name="Hedgecock D."/>
            <person name="Xu Z."/>
            <person name="Liu Y."/>
            <person name="Domazet-Loso T."/>
            <person name="Du Y."/>
            <person name="Sun X."/>
            <person name="Zhang S."/>
            <person name="Liu B."/>
            <person name="Cheng P."/>
            <person name="Jiang X."/>
            <person name="Li J."/>
            <person name="Fan D."/>
            <person name="Wang W."/>
            <person name="Fu W."/>
            <person name="Wang T."/>
            <person name="Wang B."/>
            <person name="Zhang J."/>
            <person name="Peng Z."/>
            <person name="Li Y."/>
            <person name="Li N."/>
            <person name="Wang J."/>
            <person name="Chen M."/>
            <person name="He Y."/>
            <person name="Tan F."/>
            <person name="Song X."/>
            <person name="Zheng Q."/>
            <person name="Huang R."/>
            <person name="Yang H."/>
            <person name="Du X."/>
            <person name="Chen L."/>
            <person name="Yang M."/>
            <person name="Gaffney P.M."/>
            <person name="Wang S."/>
            <person name="Luo L."/>
            <person name="She Z."/>
            <person name="Ming Y."/>
            <person name="Huang W."/>
            <person name="Zhang S."/>
            <person name="Huang B."/>
            <person name="Zhang Y."/>
            <person name="Qu T."/>
            <person name="Ni P."/>
            <person name="Miao G."/>
            <person name="Wang J."/>
            <person name="Wang Q."/>
            <person name="Steinberg C.E."/>
            <person name="Wang H."/>
            <person name="Li N."/>
            <person name="Qian L."/>
            <person name="Zhang G."/>
            <person name="Li Y."/>
            <person name="Yang H."/>
            <person name="Liu X."/>
            <person name="Wang J."/>
            <person name="Yin Y."/>
            <person name="Wang J."/>
        </authorList>
    </citation>
    <scope>NUCLEOTIDE SEQUENCE [LARGE SCALE GENOMIC DNA]</scope>
    <source>
        <strain evidence="1">05x7-T-G4-1.051#20</strain>
    </source>
</reference>
<dbReference type="PRINTS" id="PR00219">
    <property type="entry name" value="SYNAPTOBREVN"/>
</dbReference>
<organism evidence="1">
    <name type="scientific">Magallana gigas</name>
    <name type="common">Pacific oyster</name>
    <name type="synonym">Crassostrea gigas</name>
    <dbReference type="NCBI Taxonomy" id="29159"/>
    <lineage>
        <taxon>Eukaryota</taxon>
        <taxon>Metazoa</taxon>
        <taxon>Spiralia</taxon>
        <taxon>Lophotrochozoa</taxon>
        <taxon>Mollusca</taxon>
        <taxon>Bivalvia</taxon>
        <taxon>Autobranchia</taxon>
        <taxon>Pteriomorphia</taxon>
        <taxon>Ostreida</taxon>
        <taxon>Ostreoidea</taxon>
        <taxon>Ostreidae</taxon>
        <taxon>Magallana</taxon>
    </lineage>
</organism>
<dbReference type="SUPFAM" id="SSF58038">
    <property type="entry name" value="SNARE fusion complex"/>
    <property type="match status" value="1"/>
</dbReference>
<dbReference type="InterPro" id="IPR001388">
    <property type="entry name" value="Synaptobrevin-like"/>
</dbReference>
<dbReference type="Gene3D" id="1.20.5.110">
    <property type="match status" value="1"/>
</dbReference>
<dbReference type="GO" id="GO:0016020">
    <property type="term" value="C:membrane"/>
    <property type="evidence" value="ECO:0007669"/>
    <property type="project" value="InterPro"/>
</dbReference>
<protein>
    <submittedName>
        <fullName evidence="1">Uncharacterized protein</fullName>
    </submittedName>
</protein>